<feature type="non-terminal residue" evidence="1">
    <location>
        <position position="164"/>
    </location>
</feature>
<name>A0A4Q9Q3P9_9APHY</name>
<sequence length="164" mass="19317">PIEIEEHFIDALSDDFRSLRSCSLTCQSWLPRSRLHLLRRIRIQTRTALDSVLEFLERHPHTRSLIRSVAMAPGPMERTRLFEVYPVTLLRELPNLCRWEIRAPTLDKKSGPQKLAFHKTVLAHFRYSPITEFHISFVSFTSHAEFIRLLMSLPSLRVLEYHDI</sequence>
<dbReference type="Proteomes" id="UP000292082">
    <property type="component" value="Unassembled WGS sequence"/>
</dbReference>
<evidence type="ECO:0008006" key="3">
    <source>
        <dbReference type="Google" id="ProtNLM"/>
    </source>
</evidence>
<gene>
    <name evidence="1" type="ORF">BD310DRAFT_765042</name>
</gene>
<protein>
    <recommendedName>
        <fullName evidence="3">F-box domain-containing protein</fullName>
    </recommendedName>
</protein>
<organism evidence="1 2">
    <name type="scientific">Dichomitus squalens</name>
    <dbReference type="NCBI Taxonomy" id="114155"/>
    <lineage>
        <taxon>Eukaryota</taxon>
        <taxon>Fungi</taxon>
        <taxon>Dikarya</taxon>
        <taxon>Basidiomycota</taxon>
        <taxon>Agaricomycotina</taxon>
        <taxon>Agaricomycetes</taxon>
        <taxon>Polyporales</taxon>
        <taxon>Polyporaceae</taxon>
        <taxon>Dichomitus</taxon>
    </lineage>
</organism>
<evidence type="ECO:0000313" key="1">
    <source>
        <dbReference type="EMBL" id="TBU61892.1"/>
    </source>
</evidence>
<evidence type="ECO:0000313" key="2">
    <source>
        <dbReference type="Proteomes" id="UP000292082"/>
    </source>
</evidence>
<reference evidence="1 2" key="1">
    <citation type="submission" date="2019-01" db="EMBL/GenBank/DDBJ databases">
        <title>Draft genome sequences of three monokaryotic isolates of the white-rot basidiomycete fungus Dichomitus squalens.</title>
        <authorList>
            <consortium name="DOE Joint Genome Institute"/>
            <person name="Lopez S.C."/>
            <person name="Andreopoulos B."/>
            <person name="Pangilinan J."/>
            <person name="Lipzen A."/>
            <person name="Riley R."/>
            <person name="Ahrendt S."/>
            <person name="Ng V."/>
            <person name="Barry K."/>
            <person name="Daum C."/>
            <person name="Grigoriev I.V."/>
            <person name="Hilden K.S."/>
            <person name="Makela M.R."/>
            <person name="de Vries R.P."/>
        </authorList>
    </citation>
    <scope>NUCLEOTIDE SEQUENCE [LARGE SCALE GENOMIC DNA]</scope>
    <source>
        <strain evidence="1 2">CBS 464.89</strain>
    </source>
</reference>
<proteinExistence type="predicted"/>
<keyword evidence="2" id="KW-1185">Reference proteome</keyword>
<dbReference type="EMBL" id="ML145096">
    <property type="protein sequence ID" value="TBU61892.1"/>
    <property type="molecule type" value="Genomic_DNA"/>
</dbReference>
<feature type="non-terminal residue" evidence="1">
    <location>
        <position position="1"/>
    </location>
</feature>
<accession>A0A4Q9Q3P9</accession>
<dbReference type="AlphaFoldDB" id="A0A4Q9Q3P9"/>